<proteinExistence type="predicted"/>
<sequence>GRTNDITWTTGSTHGARGIQWGQSEFTDQSLIRKIRTFHNEKKNISLVWCFAFFVELL</sequence>
<evidence type="ECO:0000313" key="1">
    <source>
        <dbReference type="EMBL" id="SBR89573.1"/>
    </source>
</evidence>
<reference evidence="1" key="2">
    <citation type="submission" date="2016-06" db="EMBL/GenBank/DDBJ databases">
        <title>The genome of a short-lived fish provides insights into sex chromosome evolution and the genetic control of aging.</title>
        <authorList>
            <person name="Reichwald K."/>
            <person name="Felder M."/>
            <person name="Petzold A."/>
            <person name="Koch P."/>
            <person name="Groth M."/>
            <person name="Platzer M."/>
        </authorList>
    </citation>
    <scope>NUCLEOTIDE SEQUENCE</scope>
    <source>
        <tissue evidence="1">Brain</tissue>
    </source>
</reference>
<name>A0A1A8Q824_9TELE</name>
<accession>A0A1A8Q824</accession>
<feature type="non-terminal residue" evidence="1">
    <location>
        <position position="1"/>
    </location>
</feature>
<protein>
    <submittedName>
        <fullName evidence="1">Chromosome 16 open reading frame 93</fullName>
    </submittedName>
</protein>
<reference evidence="1" key="1">
    <citation type="submission" date="2016-05" db="EMBL/GenBank/DDBJ databases">
        <authorList>
            <person name="Lavstsen T."/>
            <person name="Jespersen J.S."/>
        </authorList>
    </citation>
    <scope>NUCLEOTIDE SEQUENCE</scope>
    <source>
        <tissue evidence="1">Brain</tissue>
    </source>
</reference>
<organism evidence="1">
    <name type="scientific">Nothobranchius pienaari</name>
    <dbReference type="NCBI Taxonomy" id="704102"/>
    <lineage>
        <taxon>Eukaryota</taxon>
        <taxon>Metazoa</taxon>
        <taxon>Chordata</taxon>
        <taxon>Craniata</taxon>
        <taxon>Vertebrata</taxon>
        <taxon>Euteleostomi</taxon>
        <taxon>Actinopterygii</taxon>
        <taxon>Neopterygii</taxon>
        <taxon>Teleostei</taxon>
        <taxon>Neoteleostei</taxon>
        <taxon>Acanthomorphata</taxon>
        <taxon>Ovalentaria</taxon>
        <taxon>Atherinomorphae</taxon>
        <taxon>Cyprinodontiformes</taxon>
        <taxon>Nothobranchiidae</taxon>
        <taxon>Nothobranchius</taxon>
    </lineage>
</organism>
<dbReference type="EMBL" id="HAEG01011360">
    <property type="protein sequence ID" value="SBR89573.1"/>
    <property type="molecule type" value="Transcribed_RNA"/>
</dbReference>
<dbReference type="AlphaFoldDB" id="A0A1A8Q824"/>
<gene>
    <name evidence="1" type="primary">C16ORF93</name>
</gene>